<dbReference type="InterPro" id="IPR036397">
    <property type="entry name" value="RNaseH_sf"/>
</dbReference>
<dbReference type="GO" id="GO:0003676">
    <property type="term" value="F:nucleic acid binding"/>
    <property type="evidence" value="ECO:0007669"/>
    <property type="project" value="InterPro"/>
</dbReference>
<reference evidence="3 4" key="1">
    <citation type="submission" date="2018-01" db="EMBL/GenBank/DDBJ databases">
        <authorList>
            <person name="Gaut B.S."/>
            <person name="Morton B.R."/>
            <person name="Clegg M.T."/>
            <person name="Duvall M.R."/>
        </authorList>
    </citation>
    <scope>NUCLEOTIDE SEQUENCE [LARGE SCALE GENOMIC DNA]</scope>
    <source>
        <strain evidence="3">GP69</strain>
    </source>
</reference>
<gene>
    <name evidence="3" type="ORF">AMURIS_03690</name>
</gene>
<sequence>MGKHLTKADRIKLEALLKAGHGKKEIADMLHVHRSTIYREIKRGVYTALNSDLTQEERYSPDIADDKYRENLKSKGGVLKIGNDIKLANYIEDKIVNEGYSPAAVLGELKAQGKEGEFSVTICVTTLYSYIDKGIFLQLTNKDLPVKANKKRDYKKVKRQQARAAAGTSIEKRPEEVDRREEFGHWEMDSVIGQRGKSKNTLLVLTERKTRDEIIFKLPDKTAEAVVDALDALERKWGAMFKQVFKSITVDNGSEFAYCEELERSILGEGKRTQLYYCHPYSSWERGTNEVTNKMVRRKVPKGTNFDGMTDAEVEEMENWINNYPRRIHGYHSAGELFEEELKKIG</sequence>
<dbReference type="GO" id="GO:0015074">
    <property type="term" value="P:DNA integration"/>
    <property type="evidence" value="ECO:0007669"/>
    <property type="project" value="InterPro"/>
</dbReference>
<dbReference type="RefSeq" id="WP_103240977.1">
    <property type="nucleotide sequence ID" value="NZ_JANJZD010000045.1"/>
</dbReference>
<name>A0A2K4ZKP6_9FIRM</name>
<evidence type="ECO:0000313" key="3">
    <source>
        <dbReference type="EMBL" id="SOY30956.1"/>
    </source>
</evidence>
<keyword evidence="1" id="KW-0233">DNA recombination</keyword>
<evidence type="ECO:0000313" key="4">
    <source>
        <dbReference type="Proteomes" id="UP000236311"/>
    </source>
</evidence>
<dbReference type="EMBL" id="OFSM01000021">
    <property type="protein sequence ID" value="SOY30956.1"/>
    <property type="molecule type" value="Genomic_DNA"/>
</dbReference>
<dbReference type="AlphaFoldDB" id="A0A2K4ZKP6"/>
<feature type="domain" description="Integrase catalytic" evidence="2">
    <location>
        <begin position="170"/>
        <end position="346"/>
    </location>
</feature>
<dbReference type="InterPro" id="IPR012337">
    <property type="entry name" value="RNaseH-like_sf"/>
</dbReference>
<dbReference type="GO" id="GO:0005829">
    <property type="term" value="C:cytosol"/>
    <property type="evidence" value="ECO:0007669"/>
    <property type="project" value="TreeGrafter"/>
</dbReference>
<dbReference type="OrthoDB" id="9776104at2"/>
<proteinExistence type="predicted"/>
<organism evidence="3 4">
    <name type="scientific">Acetatifactor muris</name>
    <dbReference type="NCBI Taxonomy" id="879566"/>
    <lineage>
        <taxon>Bacteria</taxon>
        <taxon>Bacillati</taxon>
        <taxon>Bacillota</taxon>
        <taxon>Clostridia</taxon>
        <taxon>Lachnospirales</taxon>
        <taxon>Lachnospiraceae</taxon>
        <taxon>Acetatifactor</taxon>
    </lineage>
</organism>
<dbReference type="PANTHER" id="PTHR10948:SF23">
    <property type="entry name" value="TRANSPOSASE INSI FOR INSERTION SEQUENCE ELEMENT IS30A-RELATED"/>
    <property type="match status" value="1"/>
</dbReference>
<protein>
    <submittedName>
        <fullName evidence="3">Integrase core domain protein</fullName>
    </submittedName>
</protein>
<dbReference type="SUPFAM" id="SSF53098">
    <property type="entry name" value="Ribonuclease H-like"/>
    <property type="match status" value="1"/>
</dbReference>
<dbReference type="InterPro" id="IPR001584">
    <property type="entry name" value="Integrase_cat-core"/>
</dbReference>
<accession>A0A2K4ZKP6</accession>
<dbReference type="NCBIfam" id="NF033563">
    <property type="entry name" value="transpos_IS30"/>
    <property type="match status" value="1"/>
</dbReference>
<dbReference type="PANTHER" id="PTHR10948">
    <property type="entry name" value="TRANSPOSASE"/>
    <property type="match status" value="1"/>
</dbReference>
<dbReference type="GO" id="GO:0006310">
    <property type="term" value="P:DNA recombination"/>
    <property type="evidence" value="ECO:0007669"/>
    <property type="project" value="UniProtKB-KW"/>
</dbReference>
<keyword evidence="4" id="KW-1185">Reference proteome</keyword>
<evidence type="ECO:0000256" key="1">
    <source>
        <dbReference type="ARBA" id="ARBA00023172"/>
    </source>
</evidence>
<dbReference type="Gene3D" id="3.30.420.10">
    <property type="entry name" value="Ribonuclease H-like superfamily/Ribonuclease H"/>
    <property type="match status" value="1"/>
</dbReference>
<dbReference type="Gene3D" id="1.10.10.60">
    <property type="entry name" value="Homeodomain-like"/>
    <property type="match status" value="1"/>
</dbReference>
<dbReference type="InterPro" id="IPR051917">
    <property type="entry name" value="Transposase-Integrase"/>
</dbReference>
<dbReference type="InterPro" id="IPR025246">
    <property type="entry name" value="IS30-like_HTH"/>
</dbReference>
<dbReference type="GO" id="GO:0004803">
    <property type="term" value="F:transposase activity"/>
    <property type="evidence" value="ECO:0007669"/>
    <property type="project" value="TreeGrafter"/>
</dbReference>
<dbReference type="GO" id="GO:0032196">
    <property type="term" value="P:transposition"/>
    <property type="evidence" value="ECO:0007669"/>
    <property type="project" value="TreeGrafter"/>
</dbReference>
<dbReference type="InterPro" id="IPR053392">
    <property type="entry name" value="Transposase_IS30-like"/>
</dbReference>
<dbReference type="Proteomes" id="UP000236311">
    <property type="component" value="Unassembled WGS sequence"/>
</dbReference>
<dbReference type="Pfam" id="PF13936">
    <property type="entry name" value="HTH_38"/>
    <property type="match status" value="1"/>
</dbReference>
<evidence type="ECO:0000259" key="2">
    <source>
        <dbReference type="PROSITE" id="PS50994"/>
    </source>
</evidence>
<dbReference type="PROSITE" id="PS50994">
    <property type="entry name" value="INTEGRASE"/>
    <property type="match status" value="1"/>
</dbReference>